<dbReference type="PANTHER" id="PTHR35585">
    <property type="entry name" value="HHE DOMAIN PROTEIN (AFU_ORTHOLOGUE AFUA_4G00730)"/>
    <property type="match status" value="1"/>
</dbReference>
<dbReference type="EMBL" id="JAZGUE010000001">
    <property type="protein sequence ID" value="KAL2270644.1"/>
    <property type="molecule type" value="Genomic_DNA"/>
</dbReference>
<dbReference type="RefSeq" id="XP_070869368.1">
    <property type="nucleotide sequence ID" value="XM_071007665.1"/>
</dbReference>
<dbReference type="Proteomes" id="UP001600064">
    <property type="component" value="Unassembled WGS sequence"/>
</dbReference>
<dbReference type="InterPro" id="IPR012312">
    <property type="entry name" value="Hemerythrin-like"/>
</dbReference>
<name>A0ABR4DM87_9PEZI</name>
<evidence type="ECO:0000313" key="2">
    <source>
        <dbReference type="EMBL" id="KAL2270644.1"/>
    </source>
</evidence>
<organism evidence="2 3">
    <name type="scientific">Remersonia thermophila</name>
    <dbReference type="NCBI Taxonomy" id="72144"/>
    <lineage>
        <taxon>Eukaryota</taxon>
        <taxon>Fungi</taxon>
        <taxon>Dikarya</taxon>
        <taxon>Ascomycota</taxon>
        <taxon>Pezizomycotina</taxon>
        <taxon>Sordariomycetes</taxon>
        <taxon>Sordariomycetidae</taxon>
        <taxon>Sordariales</taxon>
        <taxon>Sordariales incertae sedis</taxon>
        <taxon>Remersonia</taxon>
    </lineage>
</organism>
<dbReference type="GeneID" id="98122309"/>
<evidence type="ECO:0000259" key="1">
    <source>
        <dbReference type="Pfam" id="PF01814"/>
    </source>
</evidence>
<comment type="caution">
    <text evidence="2">The sequence shown here is derived from an EMBL/GenBank/DDBJ whole genome shotgun (WGS) entry which is preliminary data.</text>
</comment>
<keyword evidence="3" id="KW-1185">Reference proteome</keyword>
<protein>
    <recommendedName>
        <fullName evidence="1">Hemerythrin-like domain-containing protein</fullName>
    </recommendedName>
</protein>
<reference evidence="2 3" key="1">
    <citation type="journal article" date="2024" name="Commun. Biol.">
        <title>Comparative genomic analysis of thermophilic fungi reveals convergent evolutionary adaptations and gene losses.</title>
        <authorList>
            <person name="Steindorff A.S."/>
            <person name="Aguilar-Pontes M.V."/>
            <person name="Robinson A.J."/>
            <person name="Andreopoulos B."/>
            <person name="LaButti K."/>
            <person name="Kuo A."/>
            <person name="Mondo S."/>
            <person name="Riley R."/>
            <person name="Otillar R."/>
            <person name="Haridas S."/>
            <person name="Lipzen A."/>
            <person name="Grimwood J."/>
            <person name="Schmutz J."/>
            <person name="Clum A."/>
            <person name="Reid I.D."/>
            <person name="Moisan M.C."/>
            <person name="Butler G."/>
            <person name="Nguyen T.T.M."/>
            <person name="Dewar K."/>
            <person name="Conant G."/>
            <person name="Drula E."/>
            <person name="Henrissat B."/>
            <person name="Hansel C."/>
            <person name="Singer S."/>
            <person name="Hutchinson M.I."/>
            <person name="de Vries R.P."/>
            <person name="Natvig D.O."/>
            <person name="Powell A.J."/>
            <person name="Tsang A."/>
            <person name="Grigoriev I.V."/>
        </authorList>
    </citation>
    <scope>NUCLEOTIDE SEQUENCE [LARGE SCALE GENOMIC DNA]</scope>
    <source>
        <strain evidence="2 3">ATCC 22073</strain>
    </source>
</reference>
<feature type="domain" description="Hemerythrin-like" evidence="1">
    <location>
        <begin position="7"/>
        <end position="111"/>
    </location>
</feature>
<dbReference type="Pfam" id="PF01814">
    <property type="entry name" value="Hemerythrin"/>
    <property type="match status" value="1"/>
</dbReference>
<accession>A0ABR4DM87</accession>
<gene>
    <name evidence="2" type="ORF">VTJ83DRAFT_15</name>
</gene>
<sequence>MTRIKAAVKQDHALIKDLYHRLRDADPESRDPDEFVWALGRYLIVEDLVLTPALENHIANGGARHRRLSNDFDSITTKLRHMRRFDPSEPSFDAALTAIWVDLEPHVREEATMDLDDLEQHLSHEESTALGKKYEDIKELLQHPYGKNGVPDGDTLSAILDLSRQELMIKIGLF</sequence>
<proteinExistence type="predicted"/>
<dbReference type="PANTHER" id="PTHR35585:SF1">
    <property type="entry name" value="HHE DOMAIN PROTEIN (AFU_ORTHOLOGUE AFUA_4G00730)"/>
    <property type="match status" value="1"/>
</dbReference>
<evidence type="ECO:0000313" key="3">
    <source>
        <dbReference type="Proteomes" id="UP001600064"/>
    </source>
</evidence>